<dbReference type="CDD" id="cd06225">
    <property type="entry name" value="HAMP"/>
    <property type="match status" value="1"/>
</dbReference>
<evidence type="ECO:0000259" key="8">
    <source>
        <dbReference type="PROSITE" id="PS50109"/>
    </source>
</evidence>
<dbReference type="Pfam" id="PF02518">
    <property type="entry name" value="HATPase_c"/>
    <property type="match status" value="1"/>
</dbReference>
<keyword evidence="7" id="KW-0472">Membrane</keyword>
<dbReference type="InterPro" id="IPR035965">
    <property type="entry name" value="PAS-like_dom_sf"/>
</dbReference>
<keyword evidence="4" id="KW-0597">Phosphoprotein</keyword>
<comment type="subcellular location">
    <subcellularLocation>
        <location evidence="2">Membrane</location>
    </subcellularLocation>
</comment>
<dbReference type="RefSeq" id="WP_173086411.1">
    <property type="nucleotide sequence ID" value="NZ_BLTE01000017.1"/>
</dbReference>
<dbReference type="EMBL" id="BLTE01000017">
    <property type="protein sequence ID" value="GFK95417.1"/>
    <property type="molecule type" value="Genomic_DNA"/>
</dbReference>
<dbReference type="Gene3D" id="3.30.565.10">
    <property type="entry name" value="Histidine kinase-like ATPase, C-terminal domain"/>
    <property type="match status" value="1"/>
</dbReference>
<evidence type="ECO:0000256" key="4">
    <source>
        <dbReference type="ARBA" id="ARBA00022553"/>
    </source>
</evidence>
<evidence type="ECO:0000256" key="2">
    <source>
        <dbReference type="ARBA" id="ARBA00004370"/>
    </source>
</evidence>
<dbReference type="InterPro" id="IPR000014">
    <property type="entry name" value="PAS"/>
</dbReference>
<reference evidence="12 13" key="2">
    <citation type="submission" date="2020-05" db="EMBL/GenBank/DDBJ databases">
        <title>Draft genome sequence of Desulfovibrio sp. strainFSS-1.</title>
        <authorList>
            <person name="Shimoshige H."/>
            <person name="Kobayashi H."/>
            <person name="Maekawa T."/>
        </authorList>
    </citation>
    <scope>NUCLEOTIDE SEQUENCE [LARGE SCALE GENOMIC DNA]</scope>
    <source>
        <strain evidence="12 13">SIID29052-01</strain>
    </source>
</reference>
<dbReference type="SMART" id="SM00086">
    <property type="entry name" value="PAC"/>
    <property type="match status" value="2"/>
</dbReference>
<dbReference type="InterPro" id="IPR004358">
    <property type="entry name" value="Sig_transdc_His_kin-like_C"/>
</dbReference>
<evidence type="ECO:0000256" key="3">
    <source>
        <dbReference type="ARBA" id="ARBA00012438"/>
    </source>
</evidence>
<feature type="domain" description="PAC" evidence="10">
    <location>
        <begin position="570"/>
        <end position="622"/>
    </location>
</feature>
<dbReference type="InterPro" id="IPR036097">
    <property type="entry name" value="HisK_dim/P_sf"/>
</dbReference>
<proteinExistence type="predicted"/>
<feature type="domain" description="PAS" evidence="9">
    <location>
        <begin position="495"/>
        <end position="566"/>
    </location>
</feature>
<dbReference type="InterPro" id="IPR003661">
    <property type="entry name" value="HisK_dim/P_dom"/>
</dbReference>
<dbReference type="Gene3D" id="6.10.340.10">
    <property type="match status" value="1"/>
</dbReference>
<dbReference type="InterPro" id="IPR001610">
    <property type="entry name" value="PAC"/>
</dbReference>
<dbReference type="PANTHER" id="PTHR43304">
    <property type="entry name" value="PHYTOCHROME-LIKE PROTEIN CPH1"/>
    <property type="match status" value="1"/>
</dbReference>
<evidence type="ECO:0000259" key="9">
    <source>
        <dbReference type="PROSITE" id="PS50112"/>
    </source>
</evidence>
<sequence>MRLRLPDSVRLNLLLVVLAGVLPMTAVVLLAGWERRGLELDHAAQATAILAEYYAAQQENETLRIKTVLARLATLPEVRSLSAGEATPILRQALAVNPSYVNFALLDVAGNAVASALPFTSQNLSNRREFVDATRTGDFAVGEYAVGRVSGVQVLPFAQPVQGEAGYLLGVLIATLRLQDLAPAFEKAMLPEQSFVGLTDAKGLRLYRFPASEQMPLGVPIALNIWERIRGMGRDANFLDAGTGGRRFVYALRRLSLKPGQEPYLNLFVGVPEESLFTRADAVTRTYLAWLALSLLLSGSLAWLVARYGIHQRVARLVQVAGRLGAGEYSARSGLTESQGALGRLAGSLDHMAQALERDAAERLQSQQALEAEIHRRKALLDLSCDGIIVVDDRLNLVEANARFASMLSYARGEVQGAPLERFEAGLDQEAIRRTFDAVQGGRAVFETVFRRRDGALLDMEVSASGATVEGQRLVLAVIRDVSERKQAQAALRESEERYALALRGANDGVWDLDLRTGRVYFSARWKEIVGLAGHERDEMDLWRARIHPDDLERVQQALEGCARGETSSFEIEHRLRHQDGSWRWVLGRGASLRDGSGLVIRMAGALTDVSERRRMMELMLQTEKMMSVGGLAAGMAHEINNPLGGIIQSVQVLQARLGKDTPTNRSAASEAGGSLESVHGFCARRQVPELLGSIGESAVRATRIVQDMLDFCRQGADPSPGDVAAVLDQALALCAKDYDLKKRYDFRHIRIERDYEPGLPPAACVEGQLAQVFMNILRNAAQAMSDGQPEGRVPSIVLRTRSEPGGVRVEIEDNGPGMAEAVRRKVFEPFFTTKPPGVGTGLGLSVSYFIVSTNHGGTLEVESAPGAGSRFIVRLPWFDSSRHVTVQDRTF</sequence>
<keyword evidence="7" id="KW-1133">Transmembrane helix</keyword>
<dbReference type="SMART" id="SM00388">
    <property type="entry name" value="HisKA"/>
    <property type="match status" value="1"/>
</dbReference>
<evidence type="ECO:0000259" key="10">
    <source>
        <dbReference type="PROSITE" id="PS50113"/>
    </source>
</evidence>
<feature type="domain" description="HAMP" evidence="11">
    <location>
        <begin position="308"/>
        <end position="361"/>
    </location>
</feature>
<dbReference type="PROSITE" id="PS50113">
    <property type="entry name" value="PAC"/>
    <property type="match status" value="2"/>
</dbReference>
<dbReference type="Pfam" id="PF00512">
    <property type="entry name" value="HisKA"/>
    <property type="match status" value="1"/>
</dbReference>
<dbReference type="PROSITE" id="PS50109">
    <property type="entry name" value="HIS_KIN"/>
    <property type="match status" value="1"/>
</dbReference>
<organism evidence="12 13">
    <name type="scientific">Fundidesulfovibrio magnetotacticus</name>
    <dbReference type="NCBI Taxonomy" id="2730080"/>
    <lineage>
        <taxon>Bacteria</taxon>
        <taxon>Pseudomonadati</taxon>
        <taxon>Thermodesulfobacteriota</taxon>
        <taxon>Desulfovibrionia</taxon>
        <taxon>Desulfovibrionales</taxon>
        <taxon>Desulfovibrionaceae</taxon>
        <taxon>Fundidesulfovibrio</taxon>
    </lineage>
</organism>
<dbReference type="InterPro" id="IPR036890">
    <property type="entry name" value="HATPase_C_sf"/>
</dbReference>
<keyword evidence="5 12" id="KW-0808">Transferase</keyword>
<dbReference type="AlphaFoldDB" id="A0A6V8M0N0"/>
<name>A0A6V8M0N0_9BACT</name>
<dbReference type="InterPro" id="IPR052162">
    <property type="entry name" value="Sensor_kinase/Photoreceptor"/>
</dbReference>
<evidence type="ECO:0000256" key="6">
    <source>
        <dbReference type="ARBA" id="ARBA00022777"/>
    </source>
</evidence>
<dbReference type="NCBIfam" id="TIGR00229">
    <property type="entry name" value="sensory_box"/>
    <property type="match status" value="2"/>
</dbReference>
<dbReference type="PRINTS" id="PR00344">
    <property type="entry name" value="BCTRLSENSOR"/>
</dbReference>
<dbReference type="CDD" id="cd00082">
    <property type="entry name" value="HisKA"/>
    <property type="match status" value="1"/>
</dbReference>
<evidence type="ECO:0000313" key="12">
    <source>
        <dbReference type="EMBL" id="GFK95417.1"/>
    </source>
</evidence>
<dbReference type="SMART" id="SM00304">
    <property type="entry name" value="HAMP"/>
    <property type="match status" value="1"/>
</dbReference>
<dbReference type="PANTHER" id="PTHR43304:SF1">
    <property type="entry name" value="PAC DOMAIN-CONTAINING PROTEIN"/>
    <property type="match status" value="1"/>
</dbReference>
<gene>
    <name evidence="12" type="primary">kinA_2</name>
    <name evidence="12" type="ORF">NNJEOMEG_03280</name>
</gene>
<dbReference type="EC" id="2.7.13.3" evidence="3"/>
<dbReference type="GO" id="GO:0016020">
    <property type="term" value="C:membrane"/>
    <property type="evidence" value="ECO:0007669"/>
    <property type="project" value="UniProtKB-SubCell"/>
</dbReference>
<evidence type="ECO:0000256" key="7">
    <source>
        <dbReference type="SAM" id="Phobius"/>
    </source>
</evidence>
<dbReference type="PROSITE" id="PS50885">
    <property type="entry name" value="HAMP"/>
    <property type="match status" value="1"/>
</dbReference>
<dbReference type="SMART" id="SM00091">
    <property type="entry name" value="PAS"/>
    <property type="match status" value="2"/>
</dbReference>
<dbReference type="Gene3D" id="3.30.450.20">
    <property type="entry name" value="PAS domain"/>
    <property type="match status" value="3"/>
</dbReference>
<feature type="domain" description="PAC" evidence="10">
    <location>
        <begin position="444"/>
        <end position="494"/>
    </location>
</feature>
<feature type="transmembrane region" description="Helical" evidence="7">
    <location>
        <begin position="12"/>
        <end position="33"/>
    </location>
</feature>
<accession>A0A6V8M0N0</accession>
<protein>
    <recommendedName>
        <fullName evidence="3">histidine kinase</fullName>
        <ecNumber evidence="3">2.7.13.3</ecNumber>
    </recommendedName>
</protein>
<dbReference type="InterPro" id="IPR013655">
    <property type="entry name" value="PAS_fold_3"/>
</dbReference>
<dbReference type="Proteomes" id="UP000494245">
    <property type="component" value="Unassembled WGS sequence"/>
</dbReference>
<reference evidence="12 13" key="1">
    <citation type="submission" date="2020-04" db="EMBL/GenBank/DDBJ databases">
        <authorList>
            <consortium name="Desulfovibrio sp. FSS-1 genome sequencing consortium"/>
            <person name="Shimoshige H."/>
            <person name="Kobayashi H."/>
            <person name="Maekawa T."/>
        </authorList>
    </citation>
    <scope>NUCLEOTIDE SEQUENCE [LARGE SCALE GENOMIC DNA]</scope>
    <source>
        <strain evidence="12 13">SIID29052-01</strain>
    </source>
</reference>
<evidence type="ECO:0000256" key="1">
    <source>
        <dbReference type="ARBA" id="ARBA00000085"/>
    </source>
</evidence>
<dbReference type="InterPro" id="IPR000700">
    <property type="entry name" value="PAS-assoc_C"/>
</dbReference>
<dbReference type="CDD" id="cd00130">
    <property type="entry name" value="PAS"/>
    <property type="match status" value="2"/>
</dbReference>
<evidence type="ECO:0000259" key="11">
    <source>
        <dbReference type="PROSITE" id="PS50885"/>
    </source>
</evidence>
<dbReference type="Pfam" id="PF08447">
    <property type="entry name" value="PAS_3"/>
    <property type="match status" value="1"/>
</dbReference>
<dbReference type="InterPro" id="IPR005467">
    <property type="entry name" value="His_kinase_dom"/>
</dbReference>
<dbReference type="SMART" id="SM00387">
    <property type="entry name" value="HATPase_c"/>
    <property type="match status" value="1"/>
</dbReference>
<dbReference type="GO" id="GO:0000155">
    <property type="term" value="F:phosphorelay sensor kinase activity"/>
    <property type="evidence" value="ECO:0007669"/>
    <property type="project" value="InterPro"/>
</dbReference>
<keyword evidence="13" id="KW-1185">Reference proteome</keyword>
<keyword evidence="7" id="KW-0812">Transmembrane</keyword>
<dbReference type="FunFam" id="3.30.450.20:FF:000099">
    <property type="entry name" value="Sensory box sensor histidine kinase"/>
    <property type="match status" value="1"/>
</dbReference>
<evidence type="ECO:0000313" key="13">
    <source>
        <dbReference type="Proteomes" id="UP000494245"/>
    </source>
</evidence>
<dbReference type="PROSITE" id="PS50112">
    <property type="entry name" value="PAS"/>
    <property type="match status" value="1"/>
</dbReference>
<evidence type="ECO:0000256" key="5">
    <source>
        <dbReference type="ARBA" id="ARBA00022679"/>
    </source>
</evidence>
<dbReference type="Pfam" id="PF13426">
    <property type="entry name" value="PAS_9"/>
    <property type="match status" value="1"/>
</dbReference>
<dbReference type="CDD" id="cd12914">
    <property type="entry name" value="PDC1_DGC_like"/>
    <property type="match status" value="1"/>
</dbReference>
<dbReference type="Gene3D" id="1.10.287.130">
    <property type="match status" value="1"/>
</dbReference>
<keyword evidence="6 12" id="KW-0418">Kinase</keyword>
<dbReference type="SUPFAM" id="SSF55874">
    <property type="entry name" value="ATPase domain of HSP90 chaperone/DNA topoisomerase II/histidine kinase"/>
    <property type="match status" value="1"/>
</dbReference>
<comment type="caution">
    <text evidence="12">The sequence shown here is derived from an EMBL/GenBank/DDBJ whole genome shotgun (WGS) entry which is preliminary data.</text>
</comment>
<dbReference type="InterPro" id="IPR003660">
    <property type="entry name" value="HAMP_dom"/>
</dbReference>
<feature type="domain" description="Histidine kinase" evidence="8">
    <location>
        <begin position="635"/>
        <end position="880"/>
    </location>
</feature>
<dbReference type="SUPFAM" id="SSF47384">
    <property type="entry name" value="Homodimeric domain of signal transducing histidine kinase"/>
    <property type="match status" value="1"/>
</dbReference>
<comment type="catalytic activity">
    <reaction evidence="1">
        <text>ATP + protein L-histidine = ADP + protein N-phospho-L-histidine.</text>
        <dbReference type="EC" id="2.7.13.3"/>
    </reaction>
</comment>
<dbReference type="SUPFAM" id="SSF55785">
    <property type="entry name" value="PYP-like sensor domain (PAS domain)"/>
    <property type="match status" value="2"/>
</dbReference>
<dbReference type="InterPro" id="IPR003594">
    <property type="entry name" value="HATPase_dom"/>
</dbReference>